<proteinExistence type="predicted"/>
<evidence type="ECO:0000256" key="3">
    <source>
        <dbReference type="SAM" id="MobiDB-lite"/>
    </source>
</evidence>
<feature type="compositionally biased region" description="Polar residues" evidence="3">
    <location>
        <begin position="1318"/>
        <end position="1327"/>
    </location>
</feature>
<organism evidence="4 5">
    <name type="scientific">Perkinsus olseni</name>
    <name type="common">Perkinsus atlanticus</name>
    <dbReference type="NCBI Taxonomy" id="32597"/>
    <lineage>
        <taxon>Eukaryota</taxon>
        <taxon>Sar</taxon>
        <taxon>Alveolata</taxon>
        <taxon>Perkinsozoa</taxon>
        <taxon>Perkinsea</taxon>
        <taxon>Perkinsida</taxon>
        <taxon>Perkinsidae</taxon>
        <taxon>Perkinsus</taxon>
    </lineage>
</organism>
<evidence type="ECO:0000313" key="4">
    <source>
        <dbReference type="EMBL" id="KAF4694821.1"/>
    </source>
</evidence>
<dbReference type="SUPFAM" id="SSF82185">
    <property type="entry name" value="Histone H3 K4-specific methyltransferase SET7/9 N-terminal domain"/>
    <property type="match status" value="1"/>
</dbReference>
<evidence type="ECO:0008006" key="6">
    <source>
        <dbReference type="Google" id="ProtNLM"/>
    </source>
</evidence>
<feature type="region of interest" description="Disordered" evidence="3">
    <location>
        <begin position="702"/>
        <end position="764"/>
    </location>
</feature>
<dbReference type="EMBL" id="JABANP010000028">
    <property type="protein sequence ID" value="KAF4694821.1"/>
    <property type="molecule type" value="Genomic_DNA"/>
</dbReference>
<feature type="region of interest" description="Disordered" evidence="3">
    <location>
        <begin position="200"/>
        <end position="228"/>
    </location>
</feature>
<feature type="region of interest" description="Disordered" evidence="3">
    <location>
        <begin position="1060"/>
        <end position="1079"/>
    </location>
</feature>
<accession>A0A7J6PHE9</accession>
<dbReference type="PROSITE" id="PS50082">
    <property type="entry name" value="WD_REPEATS_2"/>
    <property type="match status" value="1"/>
</dbReference>
<dbReference type="SMART" id="SM00698">
    <property type="entry name" value="MORN"/>
    <property type="match status" value="5"/>
</dbReference>
<feature type="compositionally biased region" description="Low complexity" evidence="3">
    <location>
        <begin position="748"/>
        <end position="760"/>
    </location>
</feature>
<evidence type="ECO:0000313" key="5">
    <source>
        <dbReference type="Proteomes" id="UP000541610"/>
    </source>
</evidence>
<feature type="compositionally biased region" description="Polar residues" evidence="3">
    <location>
        <begin position="731"/>
        <end position="747"/>
    </location>
</feature>
<dbReference type="PANTHER" id="PTHR23084:SF263">
    <property type="entry name" value="MORN REPEAT-CONTAINING PROTEIN 1"/>
    <property type="match status" value="1"/>
</dbReference>
<keyword evidence="1" id="KW-0677">Repeat</keyword>
<dbReference type="Gene3D" id="2.130.10.10">
    <property type="entry name" value="YVTN repeat-like/Quinoprotein amine dehydrogenase"/>
    <property type="match status" value="1"/>
</dbReference>
<dbReference type="Pfam" id="PF02493">
    <property type="entry name" value="MORN"/>
    <property type="match status" value="5"/>
</dbReference>
<dbReference type="Gene3D" id="2.20.110.10">
    <property type="entry name" value="Histone H3 K4-specific methyltransferase SET7/9 N-terminal domain"/>
    <property type="match status" value="2"/>
</dbReference>
<feature type="compositionally biased region" description="Low complexity" evidence="3">
    <location>
        <begin position="705"/>
        <end position="716"/>
    </location>
</feature>
<feature type="compositionally biased region" description="Polar residues" evidence="3">
    <location>
        <begin position="1060"/>
        <end position="1074"/>
    </location>
</feature>
<evidence type="ECO:0000256" key="1">
    <source>
        <dbReference type="ARBA" id="ARBA00022737"/>
    </source>
</evidence>
<dbReference type="InterPro" id="IPR015943">
    <property type="entry name" value="WD40/YVTN_repeat-like_dom_sf"/>
</dbReference>
<feature type="region of interest" description="Disordered" evidence="3">
    <location>
        <begin position="1318"/>
        <end position="1358"/>
    </location>
</feature>
<comment type="caution">
    <text evidence="4">The sequence shown here is derived from an EMBL/GenBank/DDBJ whole genome shotgun (WGS) entry which is preliminary data.</text>
</comment>
<dbReference type="InterPro" id="IPR003409">
    <property type="entry name" value="MORN"/>
</dbReference>
<dbReference type="InterPro" id="IPR036322">
    <property type="entry name" value="WD40_repeat_dom_sf"/>
</dbReference>
<keyword evidence="2" id="KW-0853">WD repeat</keyword>
<name>A0A7J6PHE9_PEROL</name>
<sequence length="1552" mass="165924">MLATVPTSVLGPILPTATPDLALQEPAQQPSPEDLVNAMRTQAEATERLLMPMNGQGTLPGADGSGLVYRPLSMLAKDSTAEAVTGLPRGGGGALLTQLLEPSGPVAERLERNVMQLQLGRGAVGPQAGTVTSALGDLKDRGGAGVDEAIRNGKLHLSLASQHSDVVTSVVTEVHMAAQRIIHAEMEKRKNDMYERLRSKLLQGEVPSSGTTDGSDGGRKVKGQVPESSRRILELLTKPKANSPEVFDAIVKLDCQDGKAEKADLWSAFEWATSARDPVPPANAHQFIAGSLGYLNNRFVEGLMTTVYSSGRPYASSGEMKHPKSHAERLDLTFQYGRIVFDDNNFPYSHLHEVWFALYTAVRANFVSVVETLCAEPSLLVACPPLGSLGKALVARMASVKGTGGQQCPTPTAMADFDDGSSGPLQVLLALVDRPLGEDTVGSSVNDGGPPRLTSPDFSVTRVLPNCTAEDWTWFNLMECLHPSFSTVETLTKLQLVQDKIANLPSEYFDDPQASAVEGPGVGGPGGTAMAIADAGPTYPRQRRTTGGPSRSKKASWKLAKLLLLSLQFPRAFGVLSAGSEAQETTAIWMRLYLNRPHGSGIMTALRSAHLEEGESESSSATAVMHYAQKRFTLQETLRFLPALMPRSRVEVLRELLLSHTESNVNGGAEVVDEIVGFIDPETGEVHRGLLHSSALASIMDEKASAPTTDSAASPALGGGSQENAAAAIGNGSSTRPSTTGMFSNPNALALPTPASTSSSQPPPQQSVYVETCRYCGRCAVDMGHHGLGMKLLHCAGEYKGSRQRDGTVSDVTCVGDPSSPLLAVIEMLMKIYDKNPGKWNLDSVEWDEAKRLYSLLQFERLCASGRYEEAITHFDRHQLLGGSWDRRAGGARASIARRVLNAYVPLLVHAQKSASRDVIRDRVIELQKFVAANVPEEVMRQVSPATLRALSELSVYLRAADEGTSALPKRASLASSKFSTPFPVIRGLEETPSRCVLEPGEHLGAATENQDPSYTFLGDVVRSMVWCRGVEGEPQLLCAGDRGLSWVEVQDDDQQRGSYSLSVQTGRPGNGTASDLGLTDGNRPVRMAVTARGMIVLATSSGCLFTVNSATREVTSLYAPAEGEEDKLIDFDVASGGHVIATISATGGLKVYHSNAMRRGPVYRRPISGSGAASTGGGAGVVLSGSSSCRFIDAENIVAVTSGRHIQMFDLRVSPSTAACAVLSLSTSAAGSLSTSITCLSTSPESGVLCAGDSEGRVHVWDWRKGKASAAQPKVSRLAHSVNTSCCCETAIGASTTLCMVSGGVDGQVCRWSWNPDSSGAGSTSAPRDHNGERASKSERRWWPGLSPTTDSPPPRVWNTRTASRGASTTIQRFTVDLSTAVTSVAATEGPDGNSVVAYSTDTGVVGLYVEDRKHGVGCFTWPDKSCYWGQLHMNDVEGQGEFRWPDGRMSRYRGSWKDNRKHGYGKYTWPDGSVYEGGFADDYRDGLGTFKWPDGRTYKGQWSEGRQHGSGVFATAAGITYEGEWEQGVRKRWLSAGPFINSGDENAPDN</sequence>
<reference evidence="4 5" key="1">
    <citation type="submission" date="2020-04" db="EMBL/GenBank/DDBJ databases">
        <title>Perkinsus olseni comparative genomics.</title>
        <authorList>
            <person name="Bogema D.R."/>
        </authorList>
    </citation>
    <scope>NUCLEOTIDE SEQUENCE [LARGE SCALE GENOMIC DNA]</scope>
    <source>
        <strain evidence="4">00978-12</strain>
    </source>
</reference>
<dbReference type="Proteomes" id="UP000541610">
    <property type="component" value="Unassembled WGS sequence"/>
</dbReference>
<feature type="compositionally biased region" description="Basic and acidic residues" evidence="3">
    <location>
        <begin position="1328"/>
        <end position="1343"/>
    </location>
</feature>
<dbReference type="OrthoDB" id="203073at2759"/>
<evidence type="ECO:0000256" key="2">
    <source>
        <dbReference type="PROSITE-ProRule" id="PRU00221"/>
    </source>
</evidence>
<dbReference type="PANTHER" id="PTHR23084">
    <property type="entry name" value="PHOSPHATIDYLINOSITOL-4-PHOSPHATE 5-KINASE RELATED"/>
    <property type="match status" value="1"/>
</dbReference>
<feature type="repeat" description="WD" evidence="2">
    <location>
        <begin position="1231"/>
        <end position="1272"/>
    </location>
</feature>
<dbReference type="SUPFAM" id="SSF50978">
    <property type="entry name" value="WD40 repeat-like"/>
    <property type="match status" value="1"/>
</dbReference>
<feature type="region of interest" description="Disordered" evidence="3">
    <location>
        <begin position="533"/>
        <end position="552"/>
    </location>
</feature>
<dbReference type="InterPro" id="IPR001680">
    <property type="entry name" value="WD40_rpt"/>
</dbReference>
<gene>
    <name evidence="4" type="ORF">FOZ60_006976</name>
</gene>
<protein>
    <recommendedName>
        <fullName evidence="6">Phosphatidylinositol-4-phosphate 5-kinase-like protein 1</fullName>
    </recommendedName>
</protein>